<reference evidence="1 2" key="1">
    <citation type="submission" date="2013-09" db="EMBL/GenBank/DDBJ databases">
        <title>Corchorus capsularis genome sequencing.</title>
        <authorList>
            <person name="Alam M."/>
            <person name="Haque M.S."/>
            <person name="Islam M.S."/>
            <person name="Emdad E.M."/>
            <person name="Islam M.M."/>
            <person name="Ahmed B."/>
            <person name="Halim A."/>
            <person name="Hossen Q.M.M."/>
            <person name="Hossain M.Z."/>
            <person name="Ahmed R."/>
            <person name="Khan M.M."/>
            <person name="Islam R."/>
            <person name="Rashid M.M."/>
            <person name="Khan S.A."/>
            <person name="Rahman M.S."/>
            <person name="Alam M."/>
        </authorList>
    </citation>
    <scope>NUCLEOTIDE SEQUENCE [LARGE SCALE GENOMIC DNA]</scope>
    <source>
        <strain evidence="2">cv. CVL-1</strain>
        <tissue evidence="1">Whole seedling</tissue>
    </source>
</reference>
<name>A0A1R3I5F8_COCAP</name>
<accession>A0A1R3I5F8</accession>
<sequence length="29" mass="3238">MPSRAFRYRTKHVVFSGSVVVLMGTGRVV</sequence>
<evidence type="ECO:0000313" key="2">
    <source>
        <dbReference type="Proteomes" id="UP000188268"/>
    </source>
</evidence>
<organism evidence="1 2">
    <name type="scientific">Corchorus capsularis</name>
    <name type="common">Jute</name>
    <dbReference type="NCBI Taxonomy" id="210143"/>
    <lineage>
        <taxon>Eukaryota</taxon>
        <taxon>Viridiplantae</taxon>
        <taxon>Streptophyta</taxon>
        <taxon>Embryophyta</taxon>
        <taxon>Tracheophyta</taxon>
        <taxon>Spermatophyta</taxon>
        <taxon>Magnoliopsida</taxon>
        <taxon>eudicotyledons</taxon>
        <taxon>Gunneridae</taxon>
        <taxon>Pentapetalae</taxon>
        <taxon>rosids</taxon>
        <taxon>malvids</taxon>
        <taxon>Malvales</taxon>
        <taxon>Malvaceae</taxon>
        <taxon>Grewioideae</taxon>
        <taxon>Apeibeae</taxon>
        <taxon>Corchorus</taxon>
    </lineage>
</organism>
<dbReference type="Proteomes" id="UP000188268">
    <property type="component" value="Unassembled WGS sequence"/>
</dbReference>
<gene>
    <name evidence="1" type="ORF">CCACVL1_14801</name>
</gene>
<dbReference type="EMBL" id="AWWV01010690">
    <property type="protein sequence ID" value="OMO77803.1"/>
    <property type="molecule type" value="Genomic_DNA"/>
</dbReference>
<protein>
    <submittedName>
        <fullName evidence="1">Uncharacterized protein</fullName>
    </submittedName>
</protein>
<keyword evidence="2" id="KW-1185">Reference proteome</keyword>
<dbReference type="AlphaFoldDB" id="A0A1R3I5F8"/>
<evidence type="ECO:0000313" key="1">
    <source>
        <dbReference type="EMBL" id="OMO77803.1"/>
    </source>
</evidence>
<dbReference type="Gramene" id="OMO77803">
    <property type="protein sequence ID" value="OMO77803"/>
    <property type="gene ID" value="CCACVL1_14801"/>
</dbReference>
<proteinExistence type="predicted"/>
<comment type="caution">
    <text evidence="1">The sequence shown here is derived from an EMBL/GenBank/DDBJ whole genome shotgun (WGS) entry which is preliminary data.</text>
</comment>